<protein>
    <recommendedName>
        <fullName evidence="3">CDP-Glycerol:Poly(Glycerophosphate) glycerophosphotransferase</fullName>
    </recommendedName>
</protein>
<dbReference type="SUPFAM" id="SSF53756">
    <property type="entry name" value="UDP-Glycosyltransferase/glycogen phosphorylase"/>
    <property type="match status" value="1"/>
</dbReference>
<dbReference type="RefSeq" id="WP_143265114.1">
    <property type="nucleotide sequence ID" value="NZ_JADBEG010000001.1"/>
</dbReference>
<evidence type="ECO:0008006" key="3">
    <source>
        <dbReference type="Google" id="ProtNLM"/>
    </source>
</evidence>
<proteinExistence type="predicted"/>
<reference evidence="1 2" key="1">
    <citation type="submission" date="2020-10" db="EMBL/GenBank/DDBJ databases">
        <title>Sequencing the genomes of 1000 actinobacteria strains.</title>
        <authorList>
            <person name="Klenk H.-P."/>
        </authorList>
    </citation>
    <scope>NUCLEOTIDE SEQUENCE [LARGE SCALE GENOMIC DNA]</scope>
    <source>
        <strain evidence="1 2">DSM 44653</strain>
    </source>
</reference>
<dbReference type="Proteomes" id="UP000631670">
    <property type="component" value="Unassembled WGS sequence"/>
</dbReference>
<dbReference type="InterPro" id="IPR043148">
    <property type="entry name" value="TagF_C"/>
</dbReference>
<keyword evidence="2" id="KW-1185">Reference proteome</keyword>
<organism evidence="1 2">
    <name type="scientific">Amycolatopsis lexingtonensis</name>
    <dbReference type="NCBI Taxonomy" id="218822"/>
    <lineage>
        <taxon>Bacteria</taxon>
        <taxon>Bacillati</taxon>
        <taxon>Actinomycetota</taxon>
        <taxon>Actinomycetes</taxon>
        <taxon>Pseudonocardiales</taxon>
        <taxon>Pseudonocardiaceae</taxon>
        <taxon>Amycolatopsis</taxon>
    </lineage>
</organism>
<dbReference type="EMBL" id="JADBEG010000001">
    <property type="protein sequence ID" value="MBE1496341.1"/>
    <property type="molecule type" value="Genomic_DNA"/>
</dbReference>
<name>A0ABR9HZI8_9PSEU</name>
<sequence>MNATIWIRSPIDRTDQHLLTRRGTKSVLVLMPHIVAGTRLLDLLPLLDADHRIQVVFTNPHADDNWQATHDFLHAHGAAVLPWAQARRSNPDLVLAGSGAGLDQLAAPTLLIPHGGGFGQYRNGSPPGTTFDQPPQLRTNLGPDQLMREGRLRADTIVLVHDREHALLAQICPPALPAAIVAGDIALDRLTASLPYRRQYRRSLGATDDQQIVVATSTWSPRSAFGRNPDMFDRVIAELPRDRYRVVAALHPQIWSHHSPWQVRSWLADALRAGLTLLPPEEGWRAALVAADHVIGDYGSVTGYAATTGASILLADTPDRPLLPGTPTAVLADHAPRWQLDQPLVPQLHAATQTCHASRLPDLIRELLTSRPGQAGQILRRTMYRLLDLPEPARTVPISPVPLPRPVRS</sequence>
<comment type="caution">
    <text evidence="1">The sequence shown here is derived from an EMBL/GenBank/DDBJ whole genome shotgun (WGS) entry which is preliminary data.</text>
</comment>
<accession>A0ABR9HZI8</accession>
<gene>
    <name evidence="1" type="ORF">H4696_003441</name>
</gene>
<evidence type="ECO:0000313" key="2">
    <source>
        <dbReference type="Proteomes" id="UP000631670"/>
    </source>
</evidence>
<evidence type="ECO:0000313" key="1">
    <source>
        <dbReference type="EMBL" id="MBE1496341.1"/>
    </source>
</evidence>
<dbReference type="Gene3D" id="3.40.50.12580">
    <property type="match status" value="1"/>
</dbReference>